<evidence type="ECO:0000313" key="1">
    <source>
        <dbReference type="EMBL" id="BBZ15058.1"/>
    </source>
</evidence>
<gene>
    <name evidence="2" type="ORF">BST20_27920</name>
    <name evidence="1" type="ORF">MBRA_52530</name>
</gene>
<dbReference type="EMBL" id="AP022607">
    <property type="protein sequence ID" value="BBZ15058.1"/>
    <property type="molecule type" value="Genomic_DNA"/>
</dbReference>
<evidence type="ECO:0000313" key="2">
    <source>
        <dbReference type="EMBL" id="ORA29880.1"/>
    </source>
</evidence>
<dbReference type="OrthoDB" id="4729085at2"/>
<reference evidence="2 3" key="1">
    <citation type="submission" date="2016-12" db="EMBL/GenBank/DDBJ databases">
        <title>The new phylogeny of genus Mycobacterium.</title>
        <authorList>
            <person name="Tortoli E."/>
            <person name="Trovato A."/>
            <person name="Cirillo D.M."/>
        </authorList>
    </citation>
    <scope>NUCLEOTIDE SEQUENCE [LARGE SCALE GENOMIC DNA]</scope>
    <source>
        <strain evidence="2 3">DSM 44624</strain>
    </source>
</reference>
<evidence type="ECO:0008006" key="5">
    <source>
        <dbReference type="Google" id="ProtNLM"/>
    </source>
</evidence>
<sequence length="99" mass="10859">MSEPIQISPQVLREVADQHDDVAEMITQARLAGEVIHAAVSTYGAIMHQVKAAVSDLLAQREQALLEHGETHRAAAAALRREATNYATADEINAERLRF</sequence>
<dbReference type="Proteomes" id="UP000192441">
    <property type="component" value="Unassembled WGS sequence"/>
</dbReference>
<evidence type="ECO:0000313" key="3">
    <source>
        <dbReference type="Proteomes" id="UP000192441"/>
    </source>
</evidence>
<reference evidence="1" key="3">
    <citation type="submission" date="2020-02" db="EMBL/GenBank/DDBJ databases">
        <authorList>
            <person name="Matsumoto Y."/>
            <person name="Motooka D."/>
            <person name="Nakamura S."/>
        </authorList>
    </citation>
    <scope>NUCLEOTIDE SEQUENCE</scope>
    <source>
        <strain evidence="1">JCM 12687</strain>
        <plasmid evidence="1">pJCM12687</plasmid>
    </source>
</reference>
<dbReference type="AlphaFoldDB" id="A0A7I7WGI0"/>
<keyword evidence="4" id="KW-1185">Reference proteome</keyword>
<protein>
    <recommendedName>
        <fullName evidence="5">ESX-1 secretion-associated protein</fullName>
    </recommendedName>
</protein>
<reference evidence="1 4" key="2">
    <citation type="journal article" date="2019" name="Emerg. Microbes Infect.">
        <title>Comprehensive subspecies identification of 175 nontuberculous mycobacteria species based on 7547 genomic profiles.</title>
        <authorList>
            <person name="Matsumoto Y."/>
            <person name="Kinjo T."/>
            <person name="Motooka D."/>
            <person name="Nabeya D."/>
            <person name="Jung N."/>
            <person name="Uechi K."/>
            <person name="Horii T."/>
            <person name="Iida T."/>
            <person name="Fujita J."/>
            <person name="Nakamura S."/>
        </authorList>
    </citation>
    <scope>NUCLEOTIDE SEQUENCE [LARGE SCALE GENOMIC DNA]</scope>
    <source>
        <strain evidence="1 4">JCM 12687</strain>
        <plasmid evidence="1">pJCM12687</plasmid>
    </source>
</reference>
<proteinExistence type="predicted"/>
<geneLocation type="plasmid" evidence="1 4">
    <name>pJCM12687</name>
</geneLocation>
<accession>A0A7I7WGI0</accession>
<organism evidence="2 3">
    <name type="scientific">Mycobacterium branderi</name>
    <dbReference type="NCBI Taxonomy" id="43348"/>
    <lineage>
        <taxon>Bacteria</taxon>
        <taxon>Bacillati</taxon>
        <taxon>Actinomycetota</taxon>
        <taxon>Actinomycetes</taxon>
        <taxon>Mycobacteriales</taxon>
        <taxon>Mycobacteriaceae</taxon>
        <taxon>Mycobacterium</taxon>
    </lineage>
</organism>
<name>A0A7I7WGI0_9MYCO</name>
<dbReference type="EMBL" id="MVHM01000034">
    <property type="protein sequence ID" value="ORA29880.1"/>
    <property type="molecule type" value="Genomic_DNA"/>
</dbReference>
<dbReference type="GO" id="GO:0009306">
    <property type="term" value="P:protein secretion"/>
    <property type="evidence" value="ECO:0007669"/>
    <property type="project" value="InterPro"/>
</dbReference>
<evidence type="ECO:0000313" key="4">
    <source>
        <dbReference type="Proteomes" id="UP000467379"/>
    </source>
</evidence>
<dbReference type="InterPro" id="IPR022536">
    <property type="entry name" value="EspC"/>
</dbReference>
<dbReference type="Pfam" id="PF10824">
    <property type="entry name" value="T7SS_ESX_EspC"/>
    <property type="match status" value="1"/>
</dbReference>
<keyword evidence="1" id="KW-0614">Plasmid</keyword>
<dbReference type="RefSeq" id="WP_083134644.1">
    <property type="nucleotide sequence ID" value="NZ_AP022607.1"/>
</dbReference>
<dbReference type="Proteomes" id="UP000467379">
    <property type="component" value="Plasmid pJCM12687"/>
</dbReference>